<evidence type="ECO:0000256" key="1">
    <source>
        <dbReference type="SAM" id="Phobius"/>
    </source>
</evidence>
<evidence type="ECO:0000313" key="3">
    <source>
        <dbReference type="Proteomes" id="UP000593574"/>
    </source>
</evidence>
<organism evidence="2 3">
    <name type="scientific">Gossypium laxum</name>
    <dbReference type="NCBI Taxonomy" id="34288"/>
    <lineage>
        <taxon>Eukaryota</taxon>
        <taxon>Viridiplantae</taxon>
        <taxon>Streptophyta</taxon>
        <taxon>Embryophyta</taxon>
        <taxon>Tracheophyta</taxon>
        <taxon>Spermatophyta</taxon>
        <taxon>Magnoliopsida</taxon>
        <taxon>eudicotyledons</taxon>
        <taxon>Gunneridae</taxon>
        <taxon>Pentapetalae</taxon>
        <taxon>rosids</taxon>
        <taxon>malvids</taxon>
        <taxon>Malvales</taxon>
        <taxon>Malvaceae</taxon>
        <taxon>Malvoideae</taxon>
        <taxon>Gossypium</taxon>
    </lineage>
</organism>
<feature type="transmembrane region" description="Helical" evidence="1">
    <location>
        <begin position="12"/>
        <end position="32"/>
    </location>
</feature>
<dbReference type="Proteomes" id="UP000593574">
    <property type="component" value="Unassembled WGS sequence"/>
</dbReference>
<dbReference type="EMBL" id="JABEZV010000004">
    <property type="protein sequence ID" value="MBA0708731.1"/>
    <property type="molecule type" value="Genomic_DNA"/>
</dbReference>
<proteinExistence type="predicted"/>
<dbReference type="AlphaFoldDB" id="A0A7J8ZAA9"/>
<sequence>MELESAKPLEFSSFLFSEMVSLWASFLLCLLLPQRLGILLSSDSLALTLRF</sequence>
<comment type="caution">
    <text evidence="2">The sequence shown here is derived from an EMBL/GenBank/DDBJ whole genome shotgun (WGS) entry which is preliminary data.</text>
</comment>
<reference evidence="2 3" key="1">
    <citation type="journal article" date="2019" name="Genome Biol. Evol.">
        <title>Insights into the evolution of the New World diploid cottons (Gossypium, subgenus Houzingenia) based on genome sequencing.</title>
        <authorList>
            <person name="Grover C.E."/>
            <person name="Arick M.A. 2nd"/>
            <person name="Thrash A."/>
            <person name="Conover J.L."/>
            <person name="Sanders W.S."/>
            <person name="Peterson D.G."/>
            <person name="Frelichowski J.E."/>
            <person name="Scheffler J.A."/>
            <person name="Scheffler B.E."/>
            <person name="Wendel J.F."/>
        </authorList>
    </citation>
    <scope>NUCLEOTIDE SEQUENCE [LARGE SCALE GENOMIC DNA]</scope>
    <source>
        <strain evidence="2">4</strain>
        <tissue evidence="2">Leaf</tissue>
    </source>
</reference>
<evidence type="ECO:0000313" key="2">
    <source>
        <dbReference type="EMBL" id="MBA0708731.1"/>
    </source>
</evidence>
<keyword evidence="3" id="KW-1185">Reference proteome</keyword>
<name>A0A7J8ZAA9_9ROSI</name>
<gene>
    <name evidence="2" type="ORF">Golax_023826</name>
</gene>
<keyword evidence="1" id="KW-0812">Transmembrane</keyword>
<keyword evidence="1" id="KW-1133">Transmembrane helix</keyword>
<keyword evidence="1" id="KW-0472">Membrane</keyword>
<accession>A0A7J8ZAA9</accession>
<protein>
    <submittedName>
        <fullName evidence="2">Uncharacterized protein</fullName>
    </submittedName>
</protein>